<accession>A0A564G6C4</accession>
<keyword evidence="5" id="KW-1185">Reference proteome</keyword>
<dbReference type="Proteomes" id="UP000401717">
    <property type="component" value="Unassembled WGS sequence"/>
</dbReference>
<keyword evidence="1" id="KW-0812">Transmembrane</keyword>
<feature type="transmembrane region" description="Helical" evidence="1">
    <location>
        <begin position="17"/>
        <end position="35"/>
    </location>
</feature>
<keyword evidence="1" id="KW-1133">Transmembrane helix</keyword>
<evidence type="ECO:0000313" key="2">
    <source>
        <dbReference type="EMBL" id="GJD58340.1"/>
    </source>
</evidence>
<evidence type="ECO:0000256" key="1">
    <source>
        <dbReference type="SAM" id="Phobius"/>
    </source>
</evidence>
<dbReference type="Proteomes" id="UP001055303">
    <property type="component" value="Unassembled WGS sequence"/>
</dbReference>
<evidence type="ECO:0000313" key="3">
    <source>
        <dbReference type="EMBL" id="VUF15576.1"/>
    </source>
</evidence>
<reference evidence="2" key="2">
    <citation type="journal article" date="2021" name="Front. Microbiol.">
        <title>Comprehensive Comparative Genomics and Phenotyping of Methylobacterium Species.</title>
        <authorList>
            <person name="Alessa O."/>
            <person name="Ogura Y."/>
            <person name="Fujitani Y."/>
            <person name="Takami H."/>
            <person name="Hayashi T."/>
            <person name="Sahin N."/>
            <person name="Tani A."/>
        </authorList>
    </citation>
    <scope>NUCLEOTIDE SEQUENCE</scope>
    <source>
        <strain evidence="2">DSM 22415</strain>
    </source>
</reference>
<feature type="transmembrane region" description="Helical" evidence="1">
    <location>
        <begin position="55"/>
        <end position="78"/>
    </location>
</feature>
<dbReference type="EMBL" id="CABFVH010000060">
    <property type="protein sequence ID" value="VUF15576.1"/>
    <property type="molecule type" value="Genomic_DNA"/>
</dbReference>
<evidence type="ECO:0000313" key="5">
    <source>
        <dbReference type="Proteomes" id="UP001055303"/>
    </source>
</evidence>
<name>A0A564G6C4_9HYPH</name>
<keyword evidence="1" id="KW-0472">Membrane</keyword>
<evidence type="ECO:0000313" key="4">
    <source>
        <dbReference type="Proteomes" id="UP000401717"/>
    </source>
</evidence>
<sequence>MTGTSDPAQDLVRFEEVFGGGARAILGLAGLPLLLPPWELLVRPGGATFDAATLLTWLVSAGALAVCLPLLGVALVGFRTTVTVDPREGTLSERTGSSFGLAWTRRQALVRVSEIRVRPEVWSDGSVAWSVVALFKDGTSPWRLTRCVSRDDALVVVRDIAARSRLASET</sequence>
<dbReference type="OrthoDB" id="9887869at2"/>
<dbReference type="EMBL" id="BPQI01000143">
    <property type="protein sequence ID" value="GJD58340.1"/>
    <property type="molecule type" value="Genomic_DNA"/>
</dbReference>
<organism evidence="3 4">
    <name type="scientific">Methylobacterium dankookense</name>
    <dbReference type="NCBI Taxonomy" id="560405"/>
    <lineage>
        <taxon>Bacteria</taxon>
        <taxon>Pseudomonadati</taxon>
        <taxon>Pseudomonadota</taxon>
        <taxon>Alphaproteobacteria</taxon>
        <taxon>Hyphomicrobiales</taxon>
        <taxon>Methylobacteriaceae</taxon>
        <taxon>Methylobacterium</taxon>
    </lineage>
</organism>
<gene>
    <name evidence="2" type="ORF">IFDJLNFL_4259</name>
    <name evidence="3" type="ORF">MTDSW087_05319</name>
</gene>
<reference evidence="2" key="3">
    <citation type="submission" date="2021-08" db="EMBL/GenBank/DDBJ databases">
        <authorList>
            <person name="Tani A."/>
            <person name="Ola A."/>
            <person name="Ogura Y."/>
            <person name="Katsura K."/>
            <person name="Hayashi T."/>
        </authorList>
    </citation>
    <scope>NUCLEOTIDE SEQUENCE</scope>
    <source>
        <strain evidence="2">DSM 22415</strain>
    </source>
</reference>
<reference evidence="3 4" key="1">
    <citation type="submission" date="2019-06" db="EMBL/GenBank/DDBJ databases">
        <authorList>
            <person name="Rodrigo-Torres L."/>
            <person name="Arahal R. D."/>
            <person name="Lucena T."/>
        </authorList>
    </citation>
    <scope>NUCLEOTIDE SEQUENCE [LARGE SCALE GENOMIC DNA]</scope>
    <source>
        <strain evidence="3 4">SW08-7</strain>
    </source>
</reference>
<dbReference type="AlphaFoldDB" id="A0A564G6C4"/>
<proteinExistence type="predicted"/>
<evidence type="ECO:0008006" key="6">
    <source>
        <dbReference type="Google" id="ProtNLM"/>
    </source>
</evidence>
<dbReference type="RefSeq" id="WP_144768275.1">
    <property type="nucleotide sequence ID" value="NZ_BPQI01000143.1"/>
</dbReference>
<protein>
    <recommendedName>
        <fullName evidence="6">DUF304 domain-containing protein</fullName>
    </recommendedName>
</protein>